<evidence type="ECO:0000313" key="4">
    <source>
        <dbReference type="Proteomes" id="UP000700596"/>
    </source>
</evidence>
<dbReference type="InterPro" id="IPR051317">
    <property type="entry name" value="Gfo/Idh/MocA_oxidoreduct"/>
</dbReference>
<dbReference type="AlphaFoldDB" id="A0A9P9E874"/>
<evidence type="ECO:0000313" key="3">
    <source>
        <dbReference type="EMBL" id="KAH7132404.1"/>
    </source>
</evidence>
<comment type="caution">
    <text evidence="3">The sequence shown here is derived from an EMBL/GenBank/DDBJ whole genome shotgun (WGS) entry which is preliminary data.</text>
</comment>
<dbReference type="SUPFAM" id="SSF55347">
    <property type="entry name" value="Glyceraldehyde-3-phosphate dehydrogenase-like, C-terminal domain"/>
    <property type="match status" value="1"/>
</dbReference>
<reference evidence="3" key="1">
    <citation type="journal article" date="2021" name="Nat. Commun.">
        <title>Genetic determinants of endophytism in the Arabidopsis root mycobiome.</title>
        <authorList>
            <person name="Mesny F."/>
            <person name="Miyauchi S."/>
            <person name="Thiergart T."/>
            <person name="Pickel B."/>
            <person name="Atanasova L."/>
            <person name="Karlsson M."/>
            <person name="Huettel B."/>
            <person name="Barry K.W."/>
            <person name="Haridas S."/>
            <person name="Chen C."/>
            <person name="Bauer D."/>
            <person name="Andreopoulos W."/>
            <person name="Pangilinan J."/>
            <person name="LaButti K."/>
            <person name="Riley R."/>
            <person name="Lipzen A."/>
            <person name="Clum A."/>
            <person name="Drula E."/>
            <person name="Henrissat B."/>
            <person name="Kohler A."/>
            <person name="Grigoriev I.V."/>
            <person name="Martin F.M."/>
            <person name="Hacquard S."/>
        </authorList>
    </citation>
    <scope>NUCLEOTIDE SEQUENCE</scope>
    <source>
        <strain evidence="3">MPI-CAGE-CH-0243</strain>
    </source>
</reference>
<dbReference type="OrthoDB" id="446809at2759"/>
<dbReference type="EMBL" id="JAGMWT010000003">
    <property type="protein sequence ID" value="KAH7132404.1"/>
    <property type="molecule type" value="Genomic_DNA"/>
</dbReference>
<feature type="domain" description="Gfo/Idh/MocA-like oxidoreductase N-terminal" evidence="1">
    <location>
        <begin position="7"/>
        <end position="124"/>
    </location>
</feature>
<dbReference type="PANTHER" id="PTHR43708:SF1">
    <property type="entry name" value="GALACTOSE_LACTOSE METABOLISM REGULATORY PROTEIN GAL80"/>
    <property type="match status" value="1"/>
</dbReference>
<evidence type="ECO:0000259" key="1">
    <source>
        <dbReference type="Pfam" id="PF01408"/>
    </source>
</evidence>
<evidence type="ECO:0000259" key="2">
    <source>
        <dbReference type="Pfam" id="PF22685"/>
    </source>
</evidence>
<sequence>MSPTPKIRVALIGLSASAKTSWAANAHLQYLLSPLGSAHYELVALLNSSVAAAEAAKKQYDLPLNVRAYGDPSALAADPDVDLVVCNTRGDVHYPTTEPSLRAGKAVFIEWPLTENLQRTLELTKGQEVPDSIVGLQGRAGPVTLRTKELLSAGTVGTVLSSEIKSYGNLLERDSLISGLSYFADRKIGSHEISIPYGHMIDYVHEVLGEFDSFQSRLQIQRPELKLVDKEGKQIGAVTPDVPDFLAVHGALKADKPYVTPSATLVATFRHGQPFKGEPGFIWTINGTKGELRITAPGPYLMAHSFDGPIKFDFHDFEKDEVVDLGWDWEPWQKELPLLARSVAVLYERYAEWVEGGKGEVKEGRDWPRLHDAVVRARELDALYKQYDPEW</sequence>
<dbReference type="Pfam" id="PF22685">
    <property type="entry name" value="Gal80p_C-like"/>
    <property type="match status" value="1"/>
</dbReference>
<proteinExistence type="predicted"/>
<gene>
    <name evidence="3" type="ORF">B0J11DRAFT_226180</name>
</gene>
<dbReference type="PANTHER" id="PTHR43708">
    <property type="entry name" value="CONSERVED EXPRESSED OXIDOREDUCTASE (EUROFUNG)"/>
    <property type="match status" value="1"/>
</dbReference>
<dbReference type="InterPro" id="IPR036291">
    <property type="entry name" value="NAD(P)-bd_dom_sf"/>
</dbReference>
<dbReference type="Pfam" id="PF01408">
    <property type="entry name" value="GFO_IDH_MocA"/>
    <property type="match status" value="1"/>
</dbReference>
<organism evidence="3 4">
    <name type="scientific">Dendryphion nanum</name>
    <dbReference type="NCBI Taxonomy" id="256645"/>
    <lineage>
        <taxon>Eukaryota</taxon>
        <taxon>Fungi</taxon>
        <taxon>Dikarya</taxon>
        <taxon>Ascomycota</taxon>
        <taxon>Pezizomycotina</taxon>
        <taxon>Dothideomycetes</taxon>
        <taxon>Pleosporomycetidae</taxon>
        <taxon>Pleosporales</taxon>
        <taxon>Torulaceae</taxon>
        <taxon>Dendryphion</taxon>
    </lineage>
</organism>
<dbReference type="Proteomes" id="UP000700596">
    <property type="component" value="Unassembled WGS sequence"/>
</dbReference>
<dbReference type="InterPro" id="IPR055080">
    <property type="entry name" value="Gal80p-like_C"/>
</dbReference>
<dbReference type="Gene3D" id="3.40.50.720">
    <property type="entry name" value="NAD(P)-binding Rossmann-like Domain"/>
    <property type="match status" value="1"/>
</dbReference>
<accession>A0A9P9E874</accession>
<feature type="domain" description="Gal80p-like C-terminal" evidence="2">
    <location>
        <begin position="142"/>
        <end position="295"/>
    </location>
</feature>
<dbReference type="SUPFAM" id="SSF51735">
    <property type="entry name" value="NAD(P)-binding Rossmann-fold domains"/>
    <property type="match status" value="1"/>
</dbReference>
<keyword evidence="4" id="KW-1185">Reference proteome</keyword>
<dbReference type="GO" id="GO:0000166">
    <property type="term" value="F:nucleotide binding"/>
    <property type="evidence" value="ECO:0007669"/>
    <property type="project" value="InterPro"/>
</dbReference>
<dbReference type="InterPro" id="IPR000683">
    <property type="entry name" value="Gfo/Idh/MocA-like_OxRdtase_N"/>
</dbReference>
<protein>
    <submittedName>
        <fullName evidence="3">Oxidoreductase family protein</fullName>
    </submittedName>
</protein>
<dbReference type="Gene3D" id="3.30.360.10">
    <property type="entry name" value="Dihydrodipicolinate Reductase, domain 2"/>
    <property type="match status" value="1"/>
</dbReference>
<name>A0A9P9E874_9PLEO</name>